<reference evidence="3" key="1">
    <citation type="submission" date="2022-11" db="UniProtKB">
        <authorList>
            <consortium name="WormBaseParasite"/>
        </authorList>
    </citation>
    <scope>IDENTIFICATION</scope>
</reference>
<feature type="region of interest" description="Disordered" evidence="1">
    <location>
        <begin position="61"/>
        <end position="89"/>
    </location>
</feature>
<name>A0A915L942_ROMCU</name>
<evidence type="ECO:0000256" key="1">
    <source>
        <dbReference type="SAM" id="MobiDB-lite"/>
    </source>
</evidence>
<accession>A0A915L942</accession>
<sequence>MVKDRQWLTIGGTSYPELRGYMTTRNSSGLGGSVYLPSRTIGAPPRWTKSSRLVELCNQPSTCETQPCSGETQPSVGETRPPAGKTLRH</sequence>
<keyword evidence="2" id="KW-1185">Reference proteome</keyword>
<proteinExistence type="predicted"/>
<dbReference type="WBParaSite" id="nRc.2.0.1.t46943-RA">
    <property type="protein sequence ID" value="nRc.2.0.1.t46943-RA"/>
    <property type="gene ID" value="nRc.2.0.1.g46943"/>
</dbReference>
<protein>
    <submittedName>
        <fullName evidence="3">Uncharacterized protein</fullName>
    </submittedName>
</protein>
<evidence type="ECO:0000313" key="3">
    <source>
        <dbReference type="WBParaSite" id="nRc.2.0.1.t46943-RA"/>
    </source>
</evidence>
<dbReference type="AlphaFoldDB" id="A0A915L942"/>
<dbReference type="Proteomes" id="UP000887565">
    <property type="component" value="Unplaced"/>
</dbReference>
<evidence type="ECO:0000313" key="2">
    <source>
        <dbReference type="Proteomes" id="UP000887565"/>
    </source>
</evidence>
<feature type="compositionally biased region" description="Polar residues" evidence="1">
    <location>
        <begin position="61"/>
        <end position="76"/>
    </location>
</feature>
<organism evidence="2 3">
    <name type="scientific">Romanomermis culicivorax</name>
    <name type="common">Nematode worm</name>
    <dbReference type="NCBI Taxonomy" id="13658"/>
    <lineage>
        <taxon>Eukaryota</taxon>
        <taxon>Metazoa</taxon>
        <taxon>Ecdysozoa</taxon>
        <taxon>Nematoda</taxon>
        <taxon>Enoplea</taxon>
        <taxon>Dorylaimia</taxon>
        <taxon>Mermithida</taxon>
        <taxon>Mermithoidea</taxon>
        <taxon>Mermithidae</taxon>
        <taxon>Romanomermis</taxon>
    </lineage>
</organism>